<accession>X1CDD5</accession>
<evidence type="ECO:0000256" key="6">
    <source>
        <dbReference type="SAM" id="Phobius"/>
    </source>
</evidence>
<feature type="transmembrane region" description="Helical" evidence="6">
    <location>
        <begin position="117"/>
        <end position="139"/>
    </location>
</feature>
<feature type="transmembrane region" description="Helical" evidence="6">
    <location>
        <begin position="74"/>
        <end position="97"/>
    </location>
</feature>
<evidence type="ECO:0000259" key="7">
    <source>
        <dbReference type="Pfam" id="PF04039"/>
    </source>
</evidence>
<protein>
    <recommendedName>
        <fullName evidence="7">Na+/H+ antiporter MnhB subunit-related protein domain-containing protein</fullName>
    </recommendedName>
</protein>
<dbReference type="Pfam" id="PF04039">
    <property type="entry name" value="MnhB"/>
    <property type="match status" value="1"/>
</dbReference>
<evidence type="ECO:0000313" key="8">
    <source>
        <dbReference type="EMBL" id="GAG91157.1"/>
    </source>
</evidence>
<evidence type="ECO:0000256" key="4">
    <source>
        <dbReference type="ARBA" id="ARBA00022989"/>
    </source>
</evidence>
<evidence type="ECO:0000256" key="5">
    <source>
        <dbReference type="ARBA" id="ARBA00023136"/>
    </source>
</evidence>
<feature type="transmembrane region" description="Helical" evidence="6">
    <location>
        <begin position="12"/>
        <end position="29"/>
    </location>
</feature>
<dbReference type="NCBIfam" id="NF006248">
    <property type="entry name" value="PRK08386.1"/>
    <property type="match status" value="1"/>
</dbReference>
<dbReference type="PANTHER" id="PTHR33932">
    <property type="entry name" value="NA(+)/H(+) ANTIPORTER SUBUNIT B"/>
    <property type="match status" value="1"/>
</dbReference>
<evidence type="ECO:0000256" key="1">
    <source>
        <dbReference type="ARBA" id="ARBA00004651"/>
    </source>
</evidence>
<comment type="caution">
    <text evidence="8">The sequence shown here is derived from an EMBL/GenBank/DDBJ whole genome shotgun (WGS) entry which is preliminary data.</text>
</comment>
<evidence type="ECO:0000256" key="3">
    <source>
        <dbReference type="ARBA" id="ARBA00022692"/>
    </source>
</evidence>
<dbReference type="GO" id="GO:0005886">
    <property type="term" value="C:plasma membrane"/>
    <property type="evidence" value="ECO:0007669"/>
    <property type="project" value="UniProtKB-SubCell"/>
</dbReference>
<gene>
    <name evidence="8" type="ORF">S01H4_46389</name>
</gene>
<evidence type="ECO:0000256" key="2">
    <source>
        <dbReference type="ARBA" id="ARBA00022475"/>
    </source>
</evidence>
<comment type="subcellular location">
    <subcellularLocation>
        <location evidence="1">Cell membrane</location>
        <topology evidence="1">Multi-pass membrane protein</topology>
    </subcellularLocation>
</comment>
<dbReference type="InterPro" id="IPR007182">
    <property type="entry name" value="MnhB"/>
</dbReference>
<dbReference type="PANTHER" id="PTHR33932:SF4">
    <property type="entry name" value="NA(+)_H(+) ANTIPORTER SUBUNIT B"/>
    <property type="match status" value="1"/>
</dbReference>
<proteinExistence type="predicted"/>
<feature type="transmembrane region" description="Helical" evidence="6">
    <location>
        <begin position="35"/>
        <end position="53"/>
    </location>
</feature>
<sequence>MTIIVKTIASWVKVLIILFGIYLILFGHLTPGGGFAGGVILASSYVLLMLAFGGEYAQKNLSLPLVSKLDCVGALLFAMIAILGLVFGGSFFINFLYQKYLPGQALELISAGTIPLSNIAIGLKVGASLFLVILVLSMFRLDVSSDKKEE</sequence>
<dbReference type="AlphaFoldDB" id="X1CDD5"/>
<dbReference type="InterPro" id="IPR050622">
    <property type="entry name" value="CPA3_antiporter_subunitB"/>
</dbReference>
<keyword evidence="5 6" id="KW-0472">Membrane</keyword>
<keyword evidence="4 6" id="KW-1133">Transmembrane helix</keyword>
<name>X1CDD5_9ZZZZ</name>
<organism evidence="8">
    <name type="scientific">marine sediment metagenome</name>
    <dbReference type="NCBI Taxonomy" id="412755"/>
    <lineage>
        <taxon>unclassified sequences</taxon>
        <taxon>metagenomes</taxon>
        <taxon>ecological metagenomes</taxon>
    </lineage>
</organism>
<reference evidence="8" key="1">
    <citation type="journal article" date="2014" name="Front. Microbiol.">
        <title>High frequency of phylogenetically diverse reductive dehalogenase-homologous genes in deep subseafloor sedimentary metagenomes.</title>
        <authorList>
            <person name="Kawai M."/>
            <person name="Futagami T."/>
            <person name="Toyoda A."/>
            <person name="Takaki Y."/>
            <person name="Nishi S."/>
            <person name="Hori S."/>
            <person name="Arai W."/>
            <person name="Tsubouchi T."/>
            <person name="Morono Y."/>
            <person name="Uchiyama I."/>
            <person name="Ito T."/>
            <person name="Fujiyama A."/>
            <person name="Inagaki F."/>
            <person name="Takami H."/>
        </authorList>
    </citation>
    <scope>NUCLEOTIDE SEQUENCE</scope>
    <source>
        <strain evidence="8">Expedition CK06-06</strain>
    </source>
</reference>
<feature type="domain" description="Na+/H+ antiporter MnhB subunit-related protein" evidence="7">
    <location>
        <begin position="4"/>
        <end position="129"/>
    </location>
</feature>
<dbReference type="EMBL" id="BART01025915">
    <property type="protein sequence ID" value="GAG91157.1"/>
    <property type="molecule type" value="Genomic_DNA"/>
</dbReference>
<keyword evidence="3 6" id="KW-0812">Transmembrane</keyword>
<keyword evidence="2" id="KW-1003">Cell membrane</keyword>